<protein>
    <submittedName>
        <fullName evidence="3">Uncharacterized protein</fullName>
    </submittedName>
</protein>
<gene>
    <name evidence="3" type="ORF">GCM10022380_88490</name>
</gene>
<evidence type="ECO:0000256" key="2">
    <source>
        <dbReference type="SAM" id="SignalP"/>
    </source>
</evidence>
<feature type="chain" id="PRO_5046100156" evidence="2">
    <location>
        <begin position="27"/>
        <end position="70"/>
    </location>
</feature>
<keyword evidence="4" id="KW-1185">Reference proteome</keyword>
<proteinExistence type="predicted"/>
<evidence type="ECO:0000313" key="4">
    <source>
        <dbReference type="Proteomes" id="UP001501624"/>
    </source>
</evidence>
<name>A0ABP7JYR5_9PSEU</name>
<dbReference type="Proteomes" id="UP001501624">
    <property type="component" value="Unassembled WGS sequence"/>
</dbReference>
<evidence type="ECO:0000256" key="1">
    <source>
        <dbReference type="SAM" id="MobiDB-lite"/>
    </source>
</evidence>
<feature type="region of interest" description="Disordered" evidence="1">
    <location>
        <begin position="46"/>
        <end position="70"/>
    </location>
</feature>
<feature type="signal peptide" evidence="2">
    <location>
        <begin position="1"/>
        <end position="26"/>
    </location>
</feature>
<accession>A0ABP7JYR5</accession>
<keyword evidence="2" id="KW-0732">Signal</keyword>
<organism evidence="3 4">
    <name type="scientific">Amycolatopsis tucumanensis</name>
    <dbReference type="NCBI Taxonomy" id="401106"/>
    <lineage>
        <taxon>Bacteria</taxon>
        <taxon>Bacillati</taxon>
        <taxon>Actinomycetota</taxon>
        <taxon>Actinomycetes</taxon>
        <taxon>Pseudonocardiales</taxon>
        <taxon>Pseudonocardiaceae</taxon>
        <taxon>Amycolatopsis</taxon>
    </lineage>
</organism>
<sequence length="70" mass="7359">MSRRIARFVIIGAVLAVPVLSAPAWAAAAPEANQFGQHVRQCAQQHGFTGDHNPGMHHGAAGWDGMSCPV</sequence>
<evidence type="ECO:0000313" key="3">
    <source>
        <dbReference type="EMBL" id="GAA3857444.1"/>
    </source>
</evidence>
<reference evidence="4" key="1">
    <citation type="journal article" date="2019" name="Int. J. Syst. Evol. Microbiol.">
        <title>The Global Catalogue of Microorganisms (GCM) 10K type strain sequencing project: providing services to taxonomists for standard genome sequencing and annotation.</title>
        <authorList>
            <consortium name="The Broad Institute Genomics Platform"/>
            <consortium name="The Broad Institute Genome Sequencing Center for Infectious Disease"/>
            <person name="Wu L."/>
            <person name="Ma J."/>
        </authorList>
    </citation>
    <scope>NUCLEOTIDE SEQUENCE [LARGE SCALE GENOMIC DNA]</scope>
    <source>
        <strain evidence="4">JCM 17017</strain>
    </source>
</reference>
<comment type="caution">
    <text evidence="3">The sequence shown here is derived from an EMBL/GenBank/DDBJ whole genome shotgun (WGS) entry which is preliminary data.</text>
</comment>
<dbReference type="EMBL" id="BAABCM010000027">
    <property type="protein sequence ID" value="GAA3857444.1"/>
    <property type="molecule type" value="Genomic_DNA"/>
</dbReference>